<evidence type="ECO:0000256" key="5">
    <source>
        <dbReference type="ARBA" id="ARBA00023136"/>
    </source>
</evidence>
<gene>
    <name evidence="7" type="ORF">CTI12_AA419570</name>
</gene>
<dbReference type="Proteomes" id="UP000245207">
    <property type="component" value="Unassembled WGS sequence"/>
</dbReference>
<dbReference type="PANTHER" id="PTHR28234:SF1">
    <property type="entry name" value="NUCLEAR CONTROL OF ATPASE PROTEIN 2"/>
    <property type="match status" value="1"/>
</dbReference>
<evidence type="ECO:0000313" key="7">
    <source>
        <dbReference type="EMBL" id="PWA56018.1"/>
    </source>
</evidence>
<evidence type="ECO:0000313" key="8">
    <source>
        <dbReference type="Proteomes" id="UP000245207"/>
    </source>
</evidence>
<dbReference type="Pfam" id="PF08637">
    <property type="entry name" value="NCA2"/>
    <property type="match status" value="1"/>
</dbReference>
<protein>
    <submittedName>
        <fullName evidence="7">Dgd1 suppressor 1</fullName>
    </submittedName>
</protein>
<accession>A0A2U1M445</accession>
<organism evidence="7 8">
    <name type="scientific">Artemisia annua</name>
    <name type="common">Sweet wormwood</name>
    <dbReference type="NCBI Taxonomy" id="35608"/>
    <lineage>
        <taxon>Eukaryota</taxon>
        <taxon>Viridiplantae</taxon>
        <taxon>Streptophyta</taxon>
        <taxon>Embryophyta</taxon>
        <taxon>Tracheophyta</taxon>
        <taxon>Spermatophyta</taxon>
        <taxon>Magnoliopsida</taxon>
        <taxon>eudicotyledons</taxon>
        <taxon>Gunneridae</taxon>
        <taxon>Pentapetalae</taxon>
        <taxon>asterids</taxon>
        <taxon>campanulids</taxon>
        <taxon>Asterales</taxon>
        <taxon>Asteraceae</taxon>
        <taxon>Asteroideae</taxon>
        <taxon>Anthemideae</taxon>
        <taxon>Artemisiinae</taxon>
        <taxon>Artemisia</taxon>
    </lineage>
</organism>
<comment type="caution">
    <text evidence="7">The sequence shown here is derived from an EMBL/GenBank/DDBJ whole genome shotgun (WGS) entry which is preliminary data.</text>
</comment>
<feature type="transmembrane region" description="Helical" evidence="6">
    <location>
        <begin position="59"/>
        <end position="77"/>
    </location>
</feature>
<evidence type="ECO:0000256" key="4">
    <source>
        <dbReference type="ARBA" id="ARBA00023128"/>
    </source>
</evidence>
<evidence type="ECO:0000256" key="3">
    <source>
        <dbReference type="ARBA" id="ARBA00022989"/>
    </source>
</evidence>
<dbReference type="OrthoDB" id="413313at2759"/>
<keyword evidence="8" id="KW-1185">Reference proteome</keyword>
<keyword evidence="5 6" id="KW-0472">Membrane</keyword>
<keyword evidence="2 6" id="KW-0812">Transmembrane</keyword>
<dbReference type="STRING" id="35608.A0A2U1M445"/>
<feature type="transmembrane region" description="Helical" evidence="6">
    <location>
        <begin position="213"/>
        <end position="234"/>
    </location>
</feature>
<evidence type="ECO:0000256" key="1">
    <source>
        <dbReference type="ARBA" id="ARBA00004225"/>
    </source>
</evidence>
<keyword evidence="3 6" id="KW-1133">Transmembrane helix</keyword>
<dbReference type="PANTHER" id="PTHR28234">
    <property type="entry name" value="NUCLEAR CONTROL OF ATPASE PROTEIN 2"/>
    <property type="match status" value="1"/>
</dbReference>
<dbReference type="InterPro" id="IPR013946">
    <property type="entry name" value="NCA2-like"/>
</dbReference>
<proteinExistence type="predicted"/>
<name>A0A2U1M445_ARTAN</name>
<sequence length="371" mass="43371">MPTLQKLKSTSPWGEILYPISNNSGFSEDYSSLLTSSGSWGSGMAHVSKHRKPWKITQHMRYIFGAIGISIFSVWLIRSGIIDNWVLEAKNIFSGEQALTAVRDEVLETMRSRQKEEMKQMQSTSNLLHSMLLDISERIKGEKIPSNVSDHEMLEIAMTSFEEQLKHPIRNFFWGEFPRLLHIQLLKQTHDIEKSMCELNHKMLMDYEIKIPFIPSLRTLSISFGALMISYLWVRQRKAKRRSARVKRRLLLDELEERIMEFQNLSLLNEHGHYINGLVLYTLDRLYKAVERLAKADGEWQWVRNDITLLGDAYLETSDKLLVTSRLYKAYQCLLPNTEEELTLRMNVEKHRWLAQVRLKVPFSGRNTKLV</sequence>
<dbReference type="EMBL" id="PKPP01006591">
    <property type="protein sequence ID" value="PWA56018.1"/>
    <property type="molecule type" value="Genomic_DNA"/>
</dbReference>
<dbReference type="AlphaFoldDB" id="A0A2U1M445"/>
<reference evidence="7 8" key="1">
    <citation type="journal article" date="2018" name="Mol. Plant">
        <title>The genome of Artemisia annua provides insight into the evolution of Asteraceae family and artemisinin biosynthesis.</title>
        <authorList>
            <person name="Shen Q."/>
            <person name="Zhang L."/>
            <person name="Liao Z."/>
            <person name="Wang S."/>
            <person name="Yan T."/>
            <person name="Shi P."/>
            <person name="Liu M."/>
            <person name="Fu X."/>
            <person name="Pan Q."/>
            <person name="Wang Y."/>
            <person name="Lv Z."/>
            <person name="Lu X."/>
            <person name="Zhang F."/>
            <person name="Jiang W."/>
            <person name="Ma Y."/>
            <person name="Chen M."/>
            <person name="Hao X."/>
            <person name="Li L."/>
            <person name="Tang Y."/>
            <person name="Lv G."/>
            <person name="Zhou Y."/>
            <person name="Sun X."/>
            <person name="Brodelius P.E."/>
            <person name="Rose J.K.C."/>
            <person name="Tang K."/>
        </authorList>
    </citation>
    <scope>NUCLEOTIDE SEQUENCE [LARGE SCALE GENOMIC DNA]</scope>
    <source>
        <strain evidence="8">cv. Huhao1</strain>
        <tissue evidence="7">Leaf</tissue>
    </source>
</reference>
<keyword evidence="4" id="KW-0496">Mitochondrion</keyword>
<evidence type="ECO:0000256" key="2">
    <source>
        <dbReference type="ARBA" id="ARBA00022692"/>
    </source>
</evidence>
<dbReference type="GO" id="GO:0005741">
    <property type="term" value="C:mitochondrial outer membrane"/>
    <property type="evidence" value="ECO:0007669"/>
    <property type="project" value="TreeGrafter"/>
</dbReference>
<comment type="subcellular location">
    <subcellularLocation>
        <location evidence="1">Mitochondrion membrane</location>
        <topology evidence="1">Multi-pass membrane protein</topology>
    </subcellularLocation>
</comment>
<evidence type="ECO:0000256" key="6">
    <source>
        <dbReference type="SAM" id="Phobius"/>
    </source>
</evidence>